<keyword evidence="5" id="KW-1185">Reference proteome</keyword>
<dbReference type="Gene3D" id="1.10.3730.20">
    <property type="match status" value="1"/>
</dbReference>
<feature type="transmembrane region" description="Helical" evidence="2">
    <location>
        <begin position="67"/>
        <end position="85"/>
    </location>
</feature>
<evidence type="ECO:0000256" key="1">
    <source>
        <dbReference type="ARBA" id="ARBA00007362"/>
    </source>
</evidence>
<dbReference type="InterPro" id="IPR000620">
    <property type="entry name" value="EamA_dom"/>
</dbReference>
<proteinExistence type="inferred from homology"/>
<dbReference type="EMBL" id="LJCR01002994">
    <property type="protein sequence ID" value="KPV48048.1"/>
    <property type="molecule type" value="Genomic_DNA"/>
</dbReference>
<protein>
    <recommendedName>
        <fullName evidence="3">EamA domain-containing protein</fullName>
    </recommendedName>
</protein>
<reference evidence="4 5" key="1">
    <citation type="submission" date="2015-09" db="EMBL/GenBank/DDBJ databases">
        <title>Draft genome sequence of Kouleothrix aurantiaca JCM 19913.</title>
        <authorList>
            <person name="Hemp J."/>
        </authorList>
    </citation>
    <scope>NUCLEOTIDE SEQUENCE [LARGE SCALE GENOMIC DNA]</scope>
    <source>
        <strain evidence="4 5">COM-B</strain>
    </source>
</reference>
<comment type="caution">
    <text evidence="4">The sequence shown here is derived from an EMBL/GenBank/DDBJ whole genome shotgun (WGS) entry which is preliminary data.</text>
</comment>
<comment type="similarity">
    <text evidence="1">Belongs to the EamA transporter family.</text>
</comment>
<evidence type="ECO:0000313" key="4">
    <source>
        <dbReference type="EMBL" id="KPV48048.1"/>
    </source>
</evidence>
<evidence type="ECO:0000259" key="3">
    <source>
        <dbReference type="Pfam" id="PF00892"/>
    </source>
</evidence>
<dbReference type="Pfam" id="PF00892">
    <property type="entry name" value="EamA"/>
    <property type="match status" value="1"/>
</dbReference>
<dbReference type="InterPro" id="IPR037185">
    <property type="entry name" value="EmrE-like"/>
</dbReference>
<name>A0A0P9DDH9_9CHLR</name>
<gene>
    <name evidence="4" type="ORF">SE17_40160</name>
</gene>
<keyword evidence="2" id="KW-1133">Transmembrane helix</keyword>
<sequence>ALLAALGVALAISIYSVIDGAAVQLAAPLPYTIAVFLATVLALTPVMLRRYHPATLAAEWRANWPRILVTGGLVLLGYAMVLASYRAGRVGYAGAIREVSVVFAALIGWRWLGEGFGRTRIVGALLIFAGILMIAALG</sequence>
<keyword evidence="2" id="KW-0812">Transmembrane</keyword>
<feature type="transmembrane region" description="Helical" evidence="2">
    <location>
        <begin position="121"/>
        <end position="137"/>
    </location>
</feature>
<feature type="transmembrane region" description="Helical" evidence="2">
    <location>
        <begin position="91"/>
        <end position="109"/>
    </location>
</feature>
<dbReference type="Proteomes" id="UP000050509">
    <property type="component" value="Unassembled WGS sequence"/>
</dbReference>
<keyword evidence="2" id="KW-0472">Membrane</keyword>
<organism evidence="4 5">
    <name type="scientific">Kouleothrix aurantiaca</name>
    <dbReference type="NCBI Taxonomy" id="186479"/>
    <lineage>
        <taxon>Bacteria</taxon>
        <taxon>Bacillati</taxon>
        <taxon>Chloroflexota</taxon>
        <taxon>Chloroflexia</taxon>
        <taxon>Chloroflexales</taxon>
        <taxon>Roseiflexineae</taxon>
        <taxon>Roseiflexaceae</taxon>
        <taxon>Kouleothrix</taxon>
    </lineage>
</organism>
<accession>A0A0P9DDH9</accession>
<evidence type="ECO:0000256" key="2">
    <source>
        <dbReference type="SAM" id="Phobius"/>
    </source>
</evidence>
<feature type="domain" description="EamA" evidence="3">
    <location>
        <begin position="2"/>
        <end position="135"/>
    </location>
</feature>
<evidence type="ECO:0000313" key="5">
    <source>
        <dbReference type="Proteomes" id="UP000050509"/>
    </source>
</evidence>
<feature type="transmembrane region" description="Helical" evidence="2">
    <location>
        <begin position="26"/>
        <end position="46"/>
    </location>
</feature>
<dbReference type="AlphaFoldDB" id="A0A0P9DDH9"/>
<dbReference type="SUPFAM" id="SSF103481">
    <property type="entry name" value="Multidrug resistance efflux transporter EmrE"/>
    <property type="match status" value="1"/>
</dbReference>
<feature type="non-terminal residue" evidence="4">
    <location>
        <position position="1"/>
    </location>
</feature>
<dbReference type="GO" id="GO:0016020">
    <property type="term" value="C:membrane"/>
    <property type="evidence" value="ECO:0007669"/>
    <property type="project" value="InterPro"/>
</dbReference>